<evidence type="ECO:0008006" key="3">
    <source>
        <dbReference type="Google" id="ProtNLM"/>
    </source>
</evidence>
<evidence type="ECO:0000313" key="2">
    <source>
        <dbReference type="EMBL" id="JAR95174.1"/>
    </source>
</evidence>
<protein>
    <recommendedName>
        <fullName evidence="3">Secreted protein</fullName>
    </recommendedName>
</protein>
<proteinExistence type="predicted"/>
<evidence type="ECO:0000256" key="1">
    <source>
        <dbReference type="SAM" id="SignalP"/>
    </source>
</evidence>
<keyword evidence="1" id="KW-0732">Signal</keyword>
<dbReference type="EMBL" id="GEGO01000230">
    <property type="protein sequence ID" value="JAR95174.1"/>
    <property type="molecule type" value="Transcribed_RNA"/>
</dbReference>
<feature type="chain" id="PRO_5007543160" description="Secreted protein" evidence="1">
    <location>
        <begin position="19"/>
        <end position="115"/>
    </location>
</feature>
<name>A0A147BWM2_IXORI</name>
<sequence length="115" mass="12153">GSLAFLFALLLFAILANGQFYGDGGLSGFPGRFRGRAGGQFPRGRSPSGLARAFPRRAYPESYPVGPSGSIPEGLSTGARVRTCKEHTCPLGTRCVAANVRCVRTPCYPILTCIS</sequence>
<reference evidence="2" key="1">
    <citation type="journal article" date="2018" name="PLoS Negl. Trop. Dis.">
        <title>Sialome diversity of ticks revealed by RNAseq of single tick salivary glands.</title>
        <authorList>
            <person name="Perner J."/>
            <person name="Kropackova S."/>
            <person name="Kopacek P."/>
            <person name="Ribeiro J.M."/>
        </authorList>
    </citation>
    <scope>NUCLEOTIDE SEQUENCE</scope>
    <source>
        <strain evidence="2">Siblings of single egg batch collected in Ceske Budejovice</strain>
        <tissue evidence="2">Salivary glands</tissue>
    </source>
</reference>
<accession>A0A147BWM2</accession>
<organism evidence="2">
    <name type="scientific">Ixodes ricinus</name>
    <name type="common">Common tick</name>
    <name type="synonym">Acarus ricinus</name>
    <dbReference type="NCBI Taxonomy" id="34613"/>
    <lineage>
        <taxon>Eukaryota</taxon>
        <taxon>Metazoa</taxon>
        <taxon>Ecdysozoa</taxon>
        <taxon>Arthropoda</taxon>
        <taxon>Chelicerata</taxon>
        <taxon>Arachnida</taxon>
        <taxon>Acari</taxon>
        <taxon>Parasitiformes</taxon>
        <taxon>Ixodida</taxon>
        <taxon>Ixodoidea</taxon>
        <taxon>Ixodidae</taxon>
        <taxon>Ixodinae</taxon>
        <taxon>Ixodes</taxon>
    </lineage>
</organism>
<feature type="signal peptide" evidence="1">
    <location>
        <begin position="1"/>
        <end position="18"/>
    </location>
</feature>
<dbReference type="AlphaFoldDB" id="A0A147BWM2"/>
<feature type="non-terminal residue" evidence="2">
    <location>
        <position position="1"/>
    </location>
</feature>